<dbReference type="SUPFAM" id="SSF56672">
    <property type="entry name" value="DNA/RNA polymerases"/>
    <property type="match status" value="1"/>
</dbReference>
<dbReference type="SUPFAM" id="SSF53098">
    <property type="entry name" value="Ribonuclease H-like"/>
    <property type="match status" value="1"/>
</dbReference>
<dbReference type="InterPro" id="IPR036397">
    <property type="entry name" value="RNaseH_sf"/>
</dbReference>
<dbReference type="FunFam" id="3.30.70.270:FF:000026">
    <property type="entry name" value="Transposon Ty3-G Gag-Pol polyprotein"/>
    <property type="match status" value="1"/>
</dbReference>
<dbReference type="CDD" id="cd01647">
    <property type="entry name" value="RT_LTR"/>
    <property type="match status" value="1"/>
</dbReference>
<reference evidence="11 12" key="1">
    <citation type="journal article" date="2024" name="bioRxiv">
        <title>A reference genome for Trichogramma kaykai: A tiny desert-dwelling parasitoid wasp with competing sex-ratio distorters.</title>
        <authorList>
            <person name="Culotta J."/>
            <person name="Lindsey A.R."/>
        </authorList>
    </citation>
    <scope>NUCLEOTIDE SEQUENCE [LARGE SCALE GENOMIC DNA]</scope>
    <source>
        <strain evidence="11 12">KSX58</strain>
    </source>
</reference>
<organism evidence="11 12">
    <name type="scientific">Trichogramma kaykai</name>
    <dbReference type="NCBI Taxonomy" id="54128"/>
    <lineage>
        <taxon>Eukaryota</taxon>
        <taxon>Metazoa</taxon>
        <taxon>Ecdysozoa</taxon>
        <taxon>Arthropoda</taxon>
        <taxon>Hexapoda</taxon>
        <taxon>Insecta</taxon>
        <taxon>Pterygota</taxon>
        <taxon>Neoptera</taxon>
        <taxon>Endopterygota</taxon>
        <taxon>Hymenoptera</taxon>
        <taxon>Apocrita</taxon>
        <taxon>Proctotrupomorpha</taxon>
        <taxon>Chalcidoidea</taxon>
        <taxon>Trichogrammatidae</taxon>
        <taxon>Trichogramma</taxon>
    </lineage>
</organism>
<comment type="caution">
    <text evidence="11">The sequence shown here is derived from an EMBL/GenBank/DDBJ whole genome shotgun (WGS) entry which is preliminary data.</text>
</comment>
<evidence type="ECO:0000256" key="7">
    <source>
        <dbReference type="ARBA" id="ARBA00022918"/>
    </source>
</evidence>
<dbReference type="InterPro" id="IPR001969">
    <property type="entry name" value="Aspartic_peptidase_AS"/>
</dbReference>
<dbReference type="GO" id="GO:0003964">
    <property type="term" value="F:RNA-directed DNA polymerase activity"/>
    <property type="evidence" value="ECO:0007669"/>
    <property type="project" value="UniProtKB-KW"/>
</dbReference>
<dbReference type="EC" id="2.7.7.49" evidence="1"/>
<dbReference type="CDD" id="cd09274">
    <property type="entry name" value="RNase_HI_RT_Ty3"/>
    <property type="match status" value="1"/>
</dbReference>
<dbReference type="InterPro" id="IPR000477">
    <property type="entry name" value="RT_dom"/>
</dbReference>
<keyword evidence="7" id="KW-0695">RNA-directed DNA polymerase</keyword>
<dbReference type="PROSITE" id="PS50994">
    <property type="entry name" value="INTEGRASE"/>
    <property type="match status" value="1"/>
</dbReference>
<dbReference type="PANTHER" id="PTHR37984">
    <property type="entry name" value="PROTEIN CBG26694"/>
    <property type="match status" value="1"/>
</dbReference>
<evidence type="ECO:0000256" key="4">
    <source>
        <dbReference type="ARBA" id="ARBA00022722"/>
    </source>
</evidence>
<evidence type="ECO:0000256" key="5">
    <source>
        <dbReference type="ARBA" id="ARBA00022759"/>
    </source>
</evidence>
<evidence type="ECO:0000313" key="11">
    <source>
        <dbReference type="EMBL" id="KAL3392778.1"/>
    </source>
</evidence>
<evidence type="ECO:0000259" key="10">
    <source>
        <dbReference type="PROSITE" id="PS50994"/>
    </source>
</evidence>
<dbReference type="InterPro" id="IPR043502">
    <property type="entry name" value="DNA/RNA_pol_sf"/>
</dbReference>
<keyword evidence="4" id="KW-0540">Nuclease</keyword>
<dbReference type="InterPro" id="IPR050951">
    <property type="entry name" value="Retrovirus_Pol_polyprotein"/>
</dbReference>
<dbReference type="Gene3D" id="3.10.10.10">
    <property type="entry name" value="HIV Type 1 Reverse Transcriptase, subunit A, domain 1"/>
    <property type="match status" value="1"/>
</dbReference>
<dbReference type="SUPFAM" id="SSF50630">
    <property type="entry name" value="Acid proteases"/>
    <property type="match status" value="1"/>
</dbReference>
<dbReference type="FunFam" id="1.10.340.70:FF:000001">
    <property type="entry name" value="Retrovirus-related Pol polyprotein from transposon gypsy-like Protein"/>
    <property type="match status" value="1"/>
</dbReference>
<dbReference type="InterPro" id="IPR043128">
    <property type="entry name" value="Rev_trsase/Diguanyl_cyclase"/>
</dbReference>
<dbReference type="AlphaFoldDB" id="A0ABD2WIW9"/>
<accession>A0ABD2WIW9</accession>
<dbReference type="Pfam" id="PF00078">
    <property type="entry name" value="RVT_1"/>
    <property type="match status" value="1"/>
</dbReference>
<dbReference type="CDD" id="cd00303">
    <property type="entry name" value="retropepsin_like"/>
    <property type="match status" value="1"/>
</dbReference>
<dbReference type="GO" id="GO:0042575">
    <property type="term" value="C:DNA polymerase complex"/>
    <property type="evidence" value="ECO:0007669"/>
    <property type="project" value="UniProtKB-ARBA"/>
</dbReference>
<evidence type="ECO:0000259" key="9">
    <source>
        <dbReference type="PROSITE" id="PS50878"/>
    </source>
</evidence>
<dbReference type="GO" id="GO:0004519">
    <property type="term" value="F:endonuclease activity"/>
    <property type="evidence" value="ECO:0007669"/>
    <property type="project" value="UniProtKB-KW"/>
</dbReference>
<dbReference type="InterPro" id="IPR012337">
    <property type="entry name" value="RNaseH-like_sf"/>
</dbReference>
<dbReference type="Gene3D" id="3.30.70.270">
    <property type="match status" value="2"/>
</dbReference>
<dbReference type="InterPro" id="IPR041588">
    <property type="entry name" value="Integrase_H2C2"/>
</dbReference>
<dbReference type="Gene3D" id="3.30.420.10">
    <property type="entry name" value="Ribonuclease H-like superfamily/Ribonuclease H"/>
    <property type="match status" value="1"/>
</dbReference>
<dbReference type="EMBL" id="JBJJXI010000102">
    <property type="protein sequence ID" value="KAL3392778.1"/>
    <property type="molecule type" value="Genomic_DNA"/>
</dbReference>
<dbReference type="Pfam" id="PF13975">
    <property type="entry name" value="gag-asp_proteas"/>
    <property type="match status" value="1"/>
</dbReference>
<dbReference type="Proteomes" id="UP001627154">
    <property type="component" value="Unassembled WGS sequence"/>
</dbReference>
<dbReference type="PROSITE" id="PS50878">
    <property type="entry name" value="RT_POL"/>
    <property type="match status" value="1"/>
</dbReference>
<dbReference type="InterPro" id="IPR041373">
    <property type="entry name" value="RT_RNaseH"/>
</dbReference>
<gene>
    <name evidence="11" type="ORF">TKK_012816</name>
</gene>
<keyword evidence="3" id="KW-0548">Nucleotidyltransferase</keyword>
<evidence type="ECO:0000256" key="8">
    <source>
        <dbReference type="SAM" id="MobiDB-lite"/>
    </source>
</evidence>
<keyword evidence="6" id="KW-0378">Hydrolase</keyword>
<dbReference type="Gene3D" id="2.40.70.10">
    <property type="entry name" value="Acid Proteases"/>
    <property type="match status" value="1"/>
</dbReference>
<dbReference type="FunFam" id="3.10.20.370:FF:000001">
    <property type="entry name" value="Retrovirus-related Pol polyprotein from transposon 17.6-like protein"/>
    <property type="match status" value="1"/>
</dbReference>
<evidence type="ECO:0000256" key="6">
    <source>
        <dbReference type="ARBA" id="ARBA00022801"/>
    </source>
</evidence>
<evidence type="ECO:0000256" key="2">
    <source>
        <dbReference type="ARBA" id="ARBA00022679"/>
    </source>
</evidence>
<dbReference type="InterPro" id="IPR001584">
    <property type="entry name" value="Integrase_cat-core"/>
</dbReference>
<keyword evidence="12" id="KW-1185">Reference proteome</keyword>
<protein>
    <recommendedName>
        <fullName evidence="1">RNA-directed DNA polymerase</fullName>
        <ecNumber evidence="1">2.7.7.49</ecNumber>
    </recommendedName>
</protein>
<dbReference type="Pfam" id="PF17921">
    <property type="entry name" value="Integrase_H2C2"/>
    <property type="match status" value="1"/>
</dbReference>
<evidence type="ECO:0000256" key="3">
    <source>
        <dbReference type="ARBA" id="ARBA00022695"/>
    </source>
</evidence>
<keyword evidence="5" id="KW-0255">Endonuclease</keyword>
<name>A0ABD2WIW9_9HYME</name>
<sequence>MYSSDENESVDGKSSLAEDDAQSERALKVPAEVHAADYVVDLSSLRLDNRRYVTVAIAERLFPALVDSGATMSVVGERVYRSCYRFVKPTKANIRYPNGQVSRACGEVVLTFRVDRHSASLKCVVVPKFFQDVILGMDFALALDLDVRLGRGYWRVREGEWYPFNGLDREETCIMAECAALQSIESEQSEQITAVVRKTLATRNKSFSDIGLIEHQIKLKDEVPVKLKLRRMSPKMWETAMNIVAEWHRDGVIERSSSDYCSVPVLVKKQNSDKYRMCIDYRELNKKTIHDAYPMPSLDSVLDKLRRARYISKIDLKAAYNQIPLEKSCRKYTAFAVPGSGLWQFTKMPFGLVNSPMTWNRLVDHLFGPAYEPYVFYYLDDIIIVTDTFQAHLEWVRDVLSRLMSVGLEINPDKCEFCCERVKYLGYVLDRHGLRVDPDKVKPIVEYPRPENVKELRRFLGIVGWYARFIEGDADMKLPLLRLLRRDYVWTWGEEQQIAFEQLKNALTSAPVLARPDFAKPFIIQCDASGTALGAVLVQEDEKGEHPIVYLSRVLSAPERNYSTSEKECLAILWAIKKLRPYVEGYEFTVITDHSALTWLKNLKDPTGRLARWALQMQQWQFRVIHRKGSMMKVPDALSRMHDENSVASEEITEVAALSFTQEVTDPWYIKMRNEVAKHPDKYRNWRVDGDRLYRYRRDPLIDPIVNPEEHWRLVVPAEFREQVMVDAHCCPSSGHFGIEKTYDRISREYYWIGYYYDILDFVRTCDDCQRHKGVQSKALGLMSSRVVERPWVIVASDLMEFPRSKSGNKYLIVFQDLFTRWIEVKPLRKADGKSVARALEELILFRWETPEYFLSDNGKEFDNKLLASVLQEYGVKHVTTAPYNPQSNAVERSNKTLKTMISIFVKNDHRDWDLHVHEFRHAMNTAVQSSTKMSPAFLNYGRHPTPVKSLRREVEPVKTDMDVMFSL</sequence>
<keyword evidence="2" id="KW-0808">Transferase</keyword>
<dbReference type="Pfam" id="PF00665">
    <property type="entry name" value="rve"/>
    <property type="match status" value="1"/>
</dbReference>
<feature type="domain" description="Reverse transcriptase" evidence="9">
    <location>
        <begin position="247"/>
        <end position="429"/>
    </location>
</feature>
<dbReference type="PROSITE" id="PS00141">
    <property type="entry name" value="ASP_PROTEASE"/>
    <property type="match status" value="1"/>
</dbReference>
<dbReference type="PANTHER" id="PTHR37984:SF5">
    <property type="entry name" value="PROTEIN NYNRIN-LIKE"/>
    <property type="match status" value="1"/>
</dbReference>
<feature type="domain" description="Integrase catalytic" evidence="10">
    <location>
        <begin position="787"/>
        <end position="944"/>
    </location>
</feature>
<dbReference type="Gene3D" id="1.10.340.70">
    <property type="match status" value="1"/>
</dbReference>
<dbReference type="InterPro" id="IPR021109">
    <property type="entry name" value="Peptidase_aspartic_dom_sf"/>
</dbReference>
<dbReference type="Pfam" id="PF17917">
    <property type="entry name" value="RT_RNaseH"/>
    <property type="match status" value="1"/>
</dbReference>
<dbReference type="Gene3D" id="3.10.20.370">
    <property type="match status" value="1"/>
</dbReference>
<feature type="region of interest" description="Disordered" evidence="8">
    <location>
        <begin position="1"/>
        <end position="21"/>
    </location>
</feature>
<evidence type="ECO:0000256" key="1">
    <source>
        <dbReference type="ARBA" id="ARBA00012493"/>
    </source>
</evidence>
<proteinExistence type="predicted"/>
<dbReference type="GO" id="GO:0016787">
    <property type="term" value="F:hydrolase activity"/>
    <property type="evidence" value="ECO:0007669"/>
    <property type="project" value="UniProtKB-KW"/>
</dbReference>
<evidence type="ECO:0000313" key="12">
    <source>
        <dbReference type="Proteomes" id="UP001627154"/>
    </source>
</evidence>